<dbReference type="Proteomes" id="UP000294555">
    <property type="component" value="Unassembled WGS sequence"/>
</dbReference>
<dbReference type="Pfam" id="PF12545">
    <property type="entry name" value="DUF3739"/>
    <property type="match status" value="1"/>
</dbReference>
<comment type="caution">
    <text evidence="5">The sequence shown here is derived from an EMBL/GenBank/DDBJ whole genome shotgun (WGS) entry which is preliminary data.</text>
</comment>
<keyword evidence="6" id="KW-1185">Reference proteome</keyword>
<keyword evidence="2" id="KW-0964">Secreted</keyword>
<dbReference type="PANTHER" id="PTHR12338">
    <property type="entry name" value="AUTOTRANSPORTER"/>
    <property type="match status" value="1"/>
</dbReference>
<dbReference type="GO" id="GO:0005576">
    <property type="term" value="C:extracellular region"/>
    <property type="evidence" value="ECO:0007669"/>
    <property type="project" value="UniProtKB-SubCell"/>
</dbReference>
<dbReference type="Gene3D" id="2.160.20.10">
    <property type="entry name" value="Single-stranded right-handed beta-helix, Pectin lyase-like"/>
    <property type="match status" value="1"/>
</dbReference>
<dbReference type="InterPro" id="IPR021026">
    <property type="entry name" value="Filamn_hemagglutn_DUF3739"/>
</dbReference>
<dbReference type="OrthoDB" id="218680at2"/>
<dbReference type="InterPro" id="IPR008638">
    <property type="entry name" value="FhaB/CdiA-like_TPS"/>
</dbReference>
<sequence>MSLRGHTGLKRQMTVSPQQHFRLSPIVQAIALILVAGTVANAAQAAPRPFSGDWFAVKGATRAATAEASRSGNLSGMPTLAQQQQLNPQLQRSLASFNQAASAIAAQQAAQAAARRAALNAPDTVPDGLAAGGLVKDSQPLTQSWLNARNPTQSVDGNGQVTVVVKQTAAKSILSWQSFNIGKHTTLDFDQSGGTQSNGSNDWVVLNRINDPSGRPSQILGSINAQGSVYVLNRNGIIFGGASQVNVHSLIASAMNLYSNDLSASNTRFLNGGIGDLNPANVATDSILLTTNAPGSGDITLAPGAAITVGSQGLALIAAPNITNNAAITAPGGQVALVAGIGVSYDYNYSSFYALNGSKPQGTNDNSTTNLRFANYGKLEDTDGNDITPVGTLTNNGLIYTPRGNITLLGGAIAQNGVVEATTSVAQPGSIEIGSQYEVGVNAGSRNPADESMQNFYTGAVSFGPQAVTSILPDGNGVTLSSDSTSLAPFQTLPNGTGFTAPLPTQGFGVIEVIGQTVDFKGGSLVYAPGQALSASTLVLTDPRAAVPALPGAGRLLLESGATLDVSGLPDVPLTVQDNLLTVRLSGNELADDPLQQDGVLYNMLVTVDMGDTGVNAETGESWVGSPLANLAGYANLVQRSIGQLLVNGGAIYLGGNEVIGAPGSTLNLDGGYLNFQGGMVKTTRLVNQYGELESIGSADPNDVFVGIAGQYTQDHARWGVSSLYDNPLIDRGMYVNGYLQGGNAGVLNIDVYSADDGVGGTAVADSGGAVLQSTLLADAVAGQRQTAGDVLPANGTFNFSGILPIEIGDAGSLSAAALAALALPADFTPDAPLLAADDSPYTTNVFNSRTLDGADFKTISLTAGGGLGTSFQPITEDAGASLTVQPLGAITLKGGTAAINGVLTARGGSITVTTSPTPNAGTDLPSSPVPGDITLGSDAVLDVSGYFINDLYLTAGETSPALPINGGSISLLANVGISNPNPYGGMAGADGADLSGNITLAAGSLLNLAGGGHVSAKGQLETGGNGAPLGAGGNLTLEGYAGLMAPLNSGLPPLERGMLTLDGTIDALGLSGGGVLTLQQAAMQIGGDPAQAVASGAYYFDAGRWGDLGFGGFVLNTADSAITPAGATVVLQHENLLPAPALQGAPSGAHPADFATAGLLAMAQRSPTNLTVIAGLEAKSDPLPTTSADGSAIVGDGAQILGDPGAAISISSDMATTVLGILRAPGGSISLSMNAPNGSTTEMGPLYLGPHSQLDVSGTEVINPLATPVHTSDGLIIPVTGTLFPGGTVSLSDLNSAILMAPGAVINVSGASGAFDVARQVPGGALNAGQMALERQPVWSDAGQITIQAATALLLEGTLTGQGGGPQAEGGTLSLTGTMPGGYVNSYLELVEDTAQALRQLGAAIDLSTYIPAVKQGSADQPVDPKLTAGFLLFGADSLDGSGLASLNLNESGGAVAYAGQVALTLGDSVAFNTPAIMAISSTAFSSGGNTSAPDAGTALTVNAPYIAINGTSANSGGFPQLFPFAVNFKDAALTLNADQIDLSAFFQFEQVSQATFNSRGDIRLLPSQIFITGDPLTGALLTEGNLSLNAAEIYPATDTAFVLDANPVTATSAPTTITFGYPAGITPPADAPLSAGGELAISATNVVQNGNLQAPFGTILLGMPANAALGISGLSFNQPLRGTQSVTLGAGSITSVSAGGGTIPYGETLDQTTWVYNPAVNNPTWQGATVPNTTPVQTTTTDPLTQAPQGVVNIDGASIAFNAGAVVDISGGGDLQAQEWTPGTGGSRDVLSQYNTSYANSTAGAQVPLYPDARQIYAILPGYGSRIAPYDATLSQAGMTPGQQIYLAGGPGLAAGYYTLLPAKYATLPGAFRVVMNSGVTNPLSSQTLAMPDGTLAMNGYLSNGFTGAHSATVSQFLVQSAPVWQRYSQYTATSANGFFPRYAALNNLAMPYVPDDAGRLVLAATSGLIIDGQLRGRPGPGGFGGQVDISSQYLKIIDSGSGTSSLSTGALDFSGPSVSNMVASGVTVSFSDGVAGDDIFTIAGAGTLVVPNGATAAQMIPAGGVFTLNNQSITLPAGDSLSTYYTGPTSIVVKSTGVDSISLYYYQNLTLPPSSSTAVTLPSANDSMAYSNASGSGGAAITVSSAAPFTVNGKPAPLSGGMYTTTAYGAGQTVQGTADNQKFVWTTGAVGSSASAIGAGGSLYLGGYDAAAVTLGAATAGGSATYQLAIGTTITALAASDLLSGPLSLQGSTTLAIAMGPGAYQVTSGQMFGDLAGNPAPVTFTSSAMDSITYTSGGNPVALPTSKTYLEIGAAQLDALEAPSLLIGGTRAITSAGTVITPTANGVIVANDATDPLAAPEIMLVAAPQFQSTTVQLDDEGNTASIMTPIADTGQVVMQSGSVVEAQGDVDGAEPATLLLGGTQSSLPILPATSLVQNISSLATLLASYYTALDADLGSMIRVSDGSPVRVQLPNTAQVSPGGIDVTDNLNTANPVYHIDLPSMSGTGGVTGAVIQSGAQVRGGNGLTLVSTGDVTVQSGAELSGNNITARSSGISVLGAGAAVPASGMVIDAGILAELEQAQALDLQSYGAIAFLGDVTFDMSGTDSTLTLGGGSLSGNGGTVSISAPTLTLDNELGGAAPTLSAGSGSLALDTNELIFADGAKSISGFGNAVLTAQQAIIGRGAGSMDFGALPVTLQTPTLIADSESNQTLTTTGGLAVLPTGGAVTASDALGGAITLQGGAVTVAVPVQAQGGNIALDAGAGDVTLTGTGQLIAHGVAKQFGATTEYASAGIIDLTAAKGTVDLQAGSVTDFAGAAGGGDGGTLAISTGGGTLVSFGGTLLGASAPTGAGGTFALNSAAAVDLDSLVQVLTDAGVSGVITVDAAQGDLSLSRTLAASHISLTADGGNVDVTGAINAHGTASAAGEIELYGAKGVDIEGVLTAAGSPNSPKAGGLINIGTTGTGSTTSLNAVYGYENVDPSASGVITVGPAAVIDASGGAVTFRAPILDRENAQGANVNINIASGASVSGGAVQLDAYGVWSTADQSANPNQHFDGIVDPAGWYDAHGTLTAGAFTDIKGNPVATWDGATLVNQDGTGNNLAYYLANDYFSPTEANAAHGIFYGGFDPNGGTFDPAHPDAGSLPAFVQQPGFQLAGIFNGIANVTARPEIDLVNPGTAQRGVNGGDISVLTNWDLGAGVLNPDGSQTLAYRYQGVVAPIITLRAAGNVKLDASISDGFFQTADVSLPTGATGGPPTYQGAETNYAAIAGGQGDLSSLTEITFYNGTSELIGPVDPNIALAAPQPNGSSEYYQDYNDYVNQLYSFWGALIGEFQGYGTFIPLAAPSVPVPEPTPPAASDPSYAADYQNYLSAYTGWLTGQFNLDNIQTAGTPPPPAPALQTSQYENYVAADYAYLLNDINYLIDWNTVYTPYMFAPTAPTFIMGGGSGASVAPNANAPSNMGTAADPLPVQFAALMSGQSASYRIVAGAAGGSANPLAVTAPGAGSVLMDGHTVLNHINATDAVIVAPTTLRTGTGSIDIAAADDFELLDPLAPGVVYTAGAPAQAVADNGSSLALGQGAFTPQGGNPPQSGVSTVMTSEVNPTEGGDIRIQAGGNIIGIEGVTDTLALGGADSAGLPSGVSNSPGSFLGQFWGPWLLSDPKNPGVAWYVNFGSFDQGVMSIGGNVSISAGGDIHDLAVSTPTTGYIDSANALHVTGGGDLSVTAEGSIYSGDFYVGRGAGSIRAGGAIAPDFSFTDSTGSYPVPTLLALQYGTIDVEARQSADIGGVFDPTYIGSSPVSSYQSFYDTAPVRYGPYFTTMGPDSGVSIQSTAGELTFNSLLAEQGIFNLGRPSGSGAATVISLLLPASLNLAALDGGIDIQHGGGLYPSASGSLTIVADQSVDLAIPLLSEQGPYGGTTYQLPAFTGDISGTSLGKLDETVGDGILPTATDPEQGDISQLAPAQVRDPALAQDDATASVLIYSLTGSVADGEVSGYPAGGGTGATTGQISLIPNAPAQIYAAQDILDLPFYGENFNANDISSIIAGRDIRYNILGNGQPAAIELAGPGTLQVEAGRDFDLQTQRIAGSPQSGIRTLGNAVDANADPLGLPLGLSVQEANPAAYDYGNPNLPDGGASVSVLFGVGPGIDQGAFIHDYIDPAGAQATPSGQEALLAFMAQYDAAAGEPQNAPQTAGQAWAAFQALPANRQQQLVEQVFLDILNQTGIDYNDPDSPAYHSYAAGYQAINTLFPAASGYTANNLTGGSNGANQLVSTGDFDMRGSTLQTQQGGNIDVFGPGGRILVGSSVASPATNPSSEGILTLESGNIATFTDTDVLVAQSRVMTEQGGGILMWSSNGNLDAGKGAKTSVSAPPPLYACDITFYCTVDIKGVVSGAGIATLQSLPGVPAGDANLIAPRGTVDAGAAGIRVSGNLNITALQVLNAANVDVAGKAVGLPAPATVNIGALTAASQAASGAVQAAEQISRQAQRNQPSIISVEILGYGDEGLATSTAGVSASASPRSSGDRAANAVNYDPASPVQLVGVGQDVVSDPTVQLTDEERHLLQSN</sequence>
<evidence type="ECO:0000313" key="5">
    <source>
        <dbReference type="EMBL" id="TCL06752.1"/>
    </source>
</evidence>
<dbReference type="SMART" id="SM00912">
    <property type="entry name" value="Haemagg_act"/>
    <property type="match status" value="1"/>
</dbReference>
<protein>
    <submittedName>
        <fullName evidence="5">Filamentous hemagglutinin family protein</fullName>
    </submittedName>
</protein>
<dbReference type="InterPro" id="IPR011050">
    <property type="entry name" value="Pectin_lyase_fold/virulence"/>
</dbReference>
<dbReference type="EMBL" id="SJOI01000001">
    <property type="protein sequence ID" value="TCL06752.1"/>
    <property type="molecule type" value="Genomic_DNA"/>
</dbReference>
<dbReference type="NCBIfam" id="TIGR01901">
    <property type="entry name" value="adhes_NPXG"/>
    <property type="match status" value="1"/>
</dbReference>
<reference evidence="5 6" key="1">
    <citation type="submission" date="2019-02" db="EMBL/GenBank/DDBJ databases">
        <title>Investigation of anaerobic lignin degradation for improved lignocellulosic biofuels.</title>
        <authorList>
            <person name="Deangelis K."/>
        </authorList>
    </citation>
    <scope>NUCLEOTIDE SEQUENCE [LARGE SCALE GENOMIC DNA]</scope>
    <source>
        <strain evidence="5 6">159R</strain>
    </source>
</reference>
<gene>
    <name evidence="5" type="ORF">EZJ58_5042</name>
</gene>
<proteinExistence type="predicted"/>
<dbReference type="PANTHER" id="PTHR12338:SF8">
    <property type="entry name" value="HEME_HEMOPEXIN-BINDING PROTEIN"/>
    <property type="match status" value="1"/>
</dbReference>
<dbReference type="RefSeq" id="WP_132926402.1">
    <property type="nucleotide sequence ID" value="NZ_SJOI01000001.1"/>
</dbReference>
<comment type="subcellular location">
    <subcellularLocation>
        <location evidence="1">Secreted</location>
    </subcellularLocation>
</comment>
<evidence type="ECO:0000256" key="1">
    <source>
        <dbReference type="ARBA" id="ARBA00004613"/>
    </source>
</evidence>
<name>A0A4R1NGR3_9GAMM</name>
<feature type="domain" description="Filamentous haemagglutinin FhaB/tRNA nuclease CdiA-like TPS" evidence="4">
    <location>
        <begin position="136"/>
        <end position="261"/>
    </location>
</feature>
<dbReference type="SUPFAM" id="SSF51126">
    <property type="entry name" value="Pectin lyase-like"/>
    <property type="match status" value="1"/>
</dbReference>
<evidence type="ECO:0000256" key="3">
    <source>
        <dbReference type="ARBA" id="ARBA00022729"/>
    </source>
</evidence>
<keyword evidence="3" id="KW-0732">Signal</keyword>
<evidence type="ECO:0000256" key="2">
    <source>
        <dbReference type="ARBA" id="ARBA00022525"/>
    </source>
</evidence>
<dbReference type="InterPro" id="IPR050909">
    <property type="entry name" value="Bact_Autotransporter_VF"/>
</dbReference>
<evidence type="ECO:0000259" key="4">
    <source>
        <dbReference type="SMART" id="SM00912"/>
    </source>
</evidence>
<organism evidence="5 6">
    <name type="scientific">Sodalis ligni</name>
    <dbReference type="NCBI Taxonomy" id="2697027"/>
    <lineage>
        <taxon>Bacteria</taxon>
        <taxon>Pseudomonadati</taxon>
        <taxon>Pseudomonadota</taxon>
        <taxon>Gammaproteobacteria</taxon>
        <taxon>Enterobacterales</taxon>
        <taxon>Bruguierivoracaceae</taxon>
        <taxon>Sodalis</taxon>
    </lineage>
</organism>
<dbReference type="InterPro" id="IPR012334">
    <property type="entry name" value="Pectin_lyas_fold"/>
</dbReference>
<accession>A0A4R1NGR3</accession>
<evidence type="ECO:0000313" key="6">
    <source>
        <dbReference type="Proteomes" id="UP000294555"/>
    </source>
</evidence>